<feature type="non-terminal residue" evidence="1">
    <location>
        <position position="196"/>
    </location>
</feature>
<keyword evidence="2" id="KW-1185">Reference proteome</keyword>
<evidence type="ECO:0000313" key="2">
    <source>
        <dbReference type="Proteomes" id="UP001151699"/>
    </source>
</evidence>
<evidence type="ECO:0000313" key="1">
    <source>
        <dbReference type="EMBL" id="KAJ6647989.1"/>
    </source>
</evidence>
<dbReference type="AlphaFoldDB" id="A0A9Q0NEP4"/>
<comment type="caution">
    <text evidence="1">The sequence shown here is derived from an EMBL/GenBank/DDBJ whole genome shotgun (WGS) entry which is preliminary data.</text>
</comment>
<accession>A0A9Q0NEP4</accession>
<dbReference type="EMBL" id="WJQU01000001">
    <property type="protein sequence ID" value="KAJ6647989.1"/>
    <property type="molecule type" value="Genomic_DNA"/>
</dbReference>
<dbReference type="Proteomes" id="UP001151699">
    <property type="component" value="Chromosome A"/>
</dbReference>
<organism evidence="1 2">
    <name type="scientific">Pseudolycoriella hygida</name>
    <dbReference type="NCBI Taxonomy" id="35572"/>
    <lineage>
        <taxon>Eukaryota</taxon>
        <taxon>Metazoa</taxon>
        <taxon>Ecdysozoa</taxon>
        <taxon>Arthropoda</taxon>
        <taxon>Hexapoda</taxon>
        <taxon>Insecta</taxon>
        <taxon>Pterygota</taxon>
        <taxon>Neoptera</taxon>
        <taxon>Endopterygota</taxon>
        <taxon>Diptera</taxon>
        <taxon>Nematocera</taxon>
        <taxon>Sciaroidea</taxon>
        <taxon>Sciaridae</taxon>
        <taxon>Pseudolycoriella</taxon>
    </lineage>
</organism>
<reference evidence="1" key="1">
    <citation type="submission" date="2022-07" db="EMBL/GenBank/DDBJ databases">
        <authorList>
            <person name="Trinca V."/>
            <person name="Uliana J.V.C."/>
            <person name="Torres T.T."/>
            <person name="Ward R.J."/>
            <person name="Monesi N."/>
        </authorList>
    </citation>
    <scope>NUCLEOTIDE SEQUENCE</scope>
    <source>
        <strain evidence="1">HSMRA1968</strain>
        <tissue evidence="1">Whole embryos</tissue>
    </source>
</reference>
<dbReference type="OrthoDB" id="6626363at2759"/>
<gene>
    <name evidence="1" type="ORF">Bhyg_03214</name>
</gene>
<name>A0A9Q0NEP4_9DIPT</name>
<proteinExistence type="predicted"/>
<protein>
    <submittedName>
        <fullName evidence="1">Uncharacterized protein</fullName>
    </submittedName>
</protein>
<sequence>MHWDGKKLKDKTNEDKKLRNTLVDRTAVVLSGIDTEKIVTVARAENGKGLVAAYIVYENVQKWNCLESIIAKCTDTTFANTGCTNGAVVLFEKLMKKNLLYLACRHHMFELVIGAIFIQLFEETTAPSSPMFENFKRDWCLIDESKFAPLNTDIFKKSTYLRKLRNSPLNTDIFKKSTYLRKLRNSFRLYDICINV</sequence>